<reference evidence="2 3" key="1">
    <citation type="journal article" date="2009" name="PLoS ONE">
        <title>Complete genome sequence of the aerobic CO-oxidizing thermophile Thermomicrobium roseum.</title>
        <authorList>
            <person name="Wu D."/>
            <person name="Raymond J."/>
            <person name="Wu M."/>
            <person name="Chatterji S."/>
            <person name="Ren Q."/>
            <person name="Graham J.E."/>
            <person name="Bryant D.A."/>
            <person name="Robb F."/>
            <person name="Colman A."/>
            <person name="Tallon L.J."/>
            <person name="Badger J.H."/>
            <person name="Madupu R."/>
            <person name="Ward N.L."/>
            <person name="Eisen J.A."/>
        </authorList>
    </citation>
    <scope>NUCLEOTIDE SEQUENCE [LARGE SCALE GENOMIC DNA]</scope>
    <source>
        <strain evidence="3">ATCC 27502 / DSM 5159 / P-2</strain>
        <plasmid evidence="2">unnamed</plasmid>
    </source>
</reference>
<proteinExistence type="predicted"/>
<keyword evidence="3" id="KW-1185">Reference proteome</keyword>
<geneLocation type="plasmid" evidence="3">
    <name>Tros</name>
</geneLocation>
<organism evidence="2 3">
    <name type="scientific">Thermomicrobium roseum (strain ATCC 27502 / DSM 5159 / P-2)</name>
    <dbReference type="NCBI Taxonomy" id="309801"/>
    <lineage>
        <taxon>Bacteria</taxon>
        <taxon>Pseudomonadati</taxon>
        <taxon>Thermomicrobiota</taxon>
        <taxon>Thermomicrobia</taxon>
        <taxon>Thermomicrobiales</taxon>
        <taxon>Thermomicrobiaceae</taxon>
        <taxon>Thermomicrobium</taxon>
    </lineage>
</organism>
<dbReference type="HOGENOM" id="CLU_2756527_0_0_0"/>
<sequence>MQETPGAAETLRGYSRLEEAGRTRPEIGRGSLLRPIRAHGRGGWGAALPVLRWPDGARTVPSSGEAVLDR</sequence>
<evidence type="ECO:0000313" key="3">
    <source>
        <dbReference type="Proteomes" id="UP000000447"/>
    </source>
</evidence>
<dbReference type="KEGG" id="tro:trd_A0216"/>
<dbReference type="Proteomes" id="UP000000447">
    <property type="component" value="Plasmid unnamed"/>
</dbReference>
<protein>
    <submittedName>
        <fullName evidence="2">Uncharacterized protein</fullName>
    </submittedName>
</protein>
<gene>
    <name evidence="2" type="ordered locus">trd_A0216</name>
</gene>
<dbReference type="EMBL" id="CP001276">
    <property type="protein sequence ID" value="ACM06521.1"/>
    <property type="molecule type" value="Genomic_DNA"/>
</dbReference>
<dbReference type="AlphaFoldDB" id="B9L352"/>
<name>B9L352_THERP</name>
<keyword evidence="2" id="KW-0614">Plasmid</keyword>
<accession>B9L352</accession>
<feature type="compositionally biased region" description="Basic and acidic residues" evidence="1">
    <location>
        <begin position="15"/>
        <end position="27"/>
    </location>
</feature>
<evidence type="ECO:0000313" key="2">
    <source>
        <dbReference type="EMBL" id="ACM06521.1"/>
    </source>
</evidence>
<feature type="region of interest" description="Disordered" evidence="1">
    <location>
        <begin position="1"/>
        <end position="28"/>
    </location>
</feature>
<evidence type="ECO:0000256" key="1">
    <source>
        <dbReference type="SAM" id="MobiDB-lite"/>
    </source>
</evidence>